<dbReference type="PANTHER" id="PTHR47245:SF2">
    <property type="entry name" value="PEPTIDYL-PROLYL CIS-TRANS ISOMERASE HP_0175-RELATED"/>
    <property type="match status" value="1"/>
</dbReference>
<dbReference type="Pfam" id="PF00639">
    <property type="entry name" value="Rotamase"/>
    <property type="match status" value="2"/>
</dbReference>
<keyword evidence="5" id="KW-1185">Reference proteome</keyword>
<evidence type="ECO:0000313" key="4">
    <source>
        <dbReference type="EMBL" id="MFD0861208.1"/>
    </source>
</evidence>
<dbReference type="InterPro" id="IPR050245">
    <property type="entry name" value="PrsA_foldase"/>
</dbReference>
<proteinExistence type="predicted"/>
<keyword evidence="1" id="KW-0697">Rotamase</keyword>
<dbReference type="Proteomes" id="UP001596978">
    <property type="component" value="Unassembled WGS sequence"/>
</dbReference>
<dbReference type="EMBL" id="JBHTJH010000004">
    <property type="protein sequence ID" value="MFD0861208.1"/>
    <property type="molecule type" value="Genomic_DNA"/>
</dbReference>
<reference evidence="5" key="1">
    <citation type="journal article" date="2019" name="Int. J. Syst. Evol. Microbiol.">
        <title>The Global Catalogue of Microorganisms (GCM) 10K type strain sequencing project: providing services to taxonomists for standard genome sequencing and annotation.</title>
        <authorList>
            <consortium name="The Broad Institute Genomics Platform"/>
            <consortium name="The Broad Institute Genome Sequencing Center for Infectious Disease"/>
            <person name="Wu L."/>
            <person name="Ma J."/>
        </authorList>
    </citation>
    <scope>NUCLEOTIDE SEQUENCE [LARGE SCALE GENOMIC DNA]</scope>
    <source>
        <strain evidence="5">CCUG 62952</strain>
    </source>
</reference>
<feature type="domain" description="PpiC" evidence="3">
    <location>
        <begin position="225"/>
        <end position="331"/>
    </location>
</feature>
<evidence type="ECO:0000259" key="3">
    <source>
        <dbReference type="PROSITE" id="PS50198"/>
    </source>
</evidence>
<dbReference type="InterPro" id="IPR000297">
    <property type="entry name" value="PPIase_PpiC"/>
</dbReference>
<dbReference type="PROSITE" id="PS50198">
    <property type="entry name" value="PPIC_PPIASE_2"/>
    <property type="match status" value="2"/>
</dbReference>
<dbReference type="GO" id="GO:0003755">
    <property type="term" value="F:peptidyl-prolyl cis-trans isomerase activity"/>
    <property type="evidence" value="ECO:0007669"/>
    <property type="project" value="UniProtKB-EC"/>
</dbReference>
<dbReference type="SUPFAM" id="SSF54534">
    <property type="entry name" value="FKBP-like"/>
    <property type="match status" value="2"/>
</dbReference>
<dbReference type="EC" id="5.2.1.8" evidence="4"/>
<feature type="signal peptide" evidence="2">
    <location>
        <begin position="1"/>
        <end position="21"/>
    </location>
</feature>
<sequence>MKRFFTSLVSMFLLVCSFAQQNGQEVLFTIDGVPTYTDEFLRVYNKNLDLVQDESQKDMKAYLELFITYKLKLRQAKELGLNEKRSYLQEFEGYRKQLAQSYMTDPKVTDKLLREAHQRIAKEVKAKHILVKVPQNASAQDTMAAFRKIKQLKKRLAKEDFDTLKKLLHDGKELFVEDLGYFSAFNMVYPFETMAYNTKAGEVSDPVRTSFGYHVIKVEDIRPSKGEVTVAHLMIRERPNDPNDTVKVQPAQERIKEIYGKLQQGETFESLVRRFSDDRNSAINGGKLPRMGSGRSSSQKFEEVAFSLEKTGDISQPFESQYGWHIVKLLEKHPVGTFDDMKAELEAKVKKDMRSRLIDQSLVERIKDRYKVKEDPKAVNAFTTMITDDFFEKKWKKPTDKDFLNKVLVSIEDKVIRYGDFASFLEKQQYNQRLKKGDSEMMIRSLLKDFLAKEYLAYYEANLEKENQEFAAIVAEYRDGLLLFDLMQTEIWEKAKSDSIGLQGYYEKNKGKYRWKKRADVEIASCTKQSFAKKVRKLLAKQKSIQQIKDEINEGALINVIFTSGTVEEGHQALPNGFKFTEEGVSRIYEEKDDFVIVRVKDILPESQKSLQEAKGRVVNDYQQYLESQWAEKLRQGRTIVVDEKVLSKLIATNN</sequence>
<protein>
    <submittedName>
        <fullName evidence="4">Peptidylprolyl isomerase</fullName>
        <ecNumber evidence="4">5.2.1.8</ecNumber>
    </submittedName>
</protein>
<dbReference type="InterPro" id="IPR046357">
    <property type="entry name" value="PPIase_dom_sf"/>
</dbReference>
<comment type="caution">
    <text evidence="4">The sequence shown here is derived from an EMBL/GenBank/DDBJ whole genome shotgun (WGS) entry which is preliminary data.</text>
</comment>
<feature type="domain" description="PpiC" evidence="3">
    <location>
        <begin position="121"/>
        <end position="220"/>
    </location>
</feature>
<dbReference type="Pfam" id="PF13145">
    <property type="entry name" value="Rotamase_2"/>
    <property type="match status" value="1"/>
</dbReference>
<keyword evidence="2" id="KW-0732">Signal</keyword>
<dbReference type="Gene3D" id="3.10.50.40">
    <property type="match status" value="2"/>
</dbReference>
<evidence type="ECO:0000256" key="1">
    <source>
        <dbReference type="PROSITE-ProRule" id="PRU00278"/>
    </source>
</evidence>
<name>A0ABW3CTX6_9FLAO</name>
<evidence type="ECO:0000256" key="2">
    <source>
        <dbReference type="SAM" id="SignalP"/>
    </source>
</evidence>
<evidence type="ECO:0000313" key="5">
    <source>
        <dbReference type="Proteomes" id="UP001596978"/>
    </source>
</evidence>
<accession>A0ABW3CTX6</accession>
<gene>
    <name evidence="4" type="ORF">ACFQ1M_03230</name>
</gene>
<dbReference type="PANTHER" id="PTHR47245">
    <property type="entry name" value="PEPTIDYLPROLYL ISOMERASE"/>
    <property type="match status" value="1"/>
</dbReference>
<dbReference type="RefSeq" id="WP_386403793.1">
    <property type="nucleotide sequence ID" value="NZ_JBHTJH010000004.1"/>
</dbReference>
<feature type="chain" id="PRO_5045103731" evidence="2">
    <location>
        <begin position="22"/>
        <end position="655"/>
    </location>
</feature>
<keyword evidence="1 4" id="KW-0413">Isomerase</keyword>
<organism evidence="4 5">
    <name type="scientific">Sungkyunkwania multivorans</name>
    <dbReference type="NCBI Taxonomy" id="1173618"/>
    <lineage>
        <taxon>Bacteria</taxon>
        <taxon>Pseudomonadati</taxon>
        <taxon>Bacteroidota</taxon>
        <taxon>Flavobacteriia</taxon>
        <taxon>Flavobacteriales</taxon>
        <taxon>Flavobacteriaceae</taxon>
        <taxon>Sungkyunkwania</taxon>
    </lineage>
</organism>